<name>A0ABQ9MRV9_HEVBR</name>
<feature type="region of interest" description="Disordered" evidence="1">
    <location>
        <begin position="25"/>
        <end position="54"/>
    </location>
</feature>
<feature type="non-terminal residue" evidence="2">
    <location>
        <position position="1"/>
    </location>
</feature>
<organism evidence="2 3">
    <name type="scientific">Hevea brasiliensis</name>
    <name type="common">Para rubber tree</name>
    <name type="synonym">Siphonia brasiliensis</name>
    <dbReference type="NCBI Taxonomy" id="3981"/>
    <lineage>
        <taxon>Eukaryota</taxon>
        <taxon>Viridiplantae</taxon>
        <taxon>Streptophyta</taxon>
        <taxon>Embryophyta</taxon>
        <taxon>Tracheophyta</taxon>
        <taxon>Spermatophyta</taxon>
        <taxon>Magnoliopsida</taxon>
        <taxon>eudicotyledons</taxon>
        <taxon>Gunneridae</taxon>
        <taxon>Pentapetalae</taxon>
        <taxon>rosids</taxon>
        <taxon>fabids</taxon>
        <taxon>Malpighiales</taxon>
        <taxon>Euphorbiaceae</taxon>
        <taxon>Crotonoideae</taxon>
        <taxon>Micrandreae</taxon>
        <taxon>Hevea</taxon>
    </lineage>
</organism>
<keyword evidence="3" id="KW-1185">Reference proteome</keyword>
<comment type="caution">
    <text evidence="2">The sequence shown here is derived from an EMBL/GenBank/DDBJ whole genome shotgun (WGS) entry which is preliminary data.</text>
</comment>
<feature type="compositionally biased region" description="Basic residues" evidence="1">
    <location>
        <begin position="25"/>
        <end position="34"/>
    </location>
</feature>
<feature type="compositionally biased region" description="Pro residues" evidence="1">
    <location>
        <begin position="45"/>
        <end position="54"/>
    </location>
</feature>
<dbReference type="Proteomes" id="UP001174677">
    <property type="component" value="Chromosome 5"/>
</dbReference>
<reference evidence="2" key="1">
    <citation type="journal article" date="2023" name="Plant Biotechnol. J.">
        <title>Chromosome-level wild Hevea brasiliensis genome provides new tools for genomic-assisted breeding and valuable loci to elevate rubber yield.</title>
        <authorList>
            <person name="Cheng H."/>
            <person name="Song X."/>
            <person name="Hu Y."/>
            <person name="Wu T."/>
            <person name="Yang Q."/>
            <person name="An Z."/>
            <person name="Feng S."/>
            <person name="Deng Z."/>
            <person name="Wu W."/>
            <person name="Zeng X."/>
            <person name="Tu M."/>
            <person name="Wang X."/>
            <person name="Huang H."/>
        </authorList>
    </citation>
    <scope>NUCLEOTIDE SEQUENCE</scope>
    <source>
        <strain evidence="2">MT/VB/25A 57/8</strain>
    </source>
</reference>
<sequence>DFRIAKLAGSHLKICGNFGSKFQHTRTAKRRGRRWNGWGRMSPTESPPPYKASL</sequence>
<evidence type="ECO:0000313" key="3">
    <source>
        <dbReference type="Proteomes" id="UP001174677"/>
    </source>
</evidence>
<gene>
    <name evidence="2" type="ORF">P3X46_009794</name>
</gene>
<evidence type="ECO:0000313" key="2">
    <source>
        <dbReference type="EMBL" id="KAJ9181690.1"/>
    </source>
</evidence>
<protein>
    <submittedName>
        <fullName evidence="2">Uncharacterized protein</fullName>
    </submittedName>
</protein>
<accession>A0ABQ9MRV9</accession>
<proteinExistence type="predicted"/>
<dbReference type="EMBL" id="JARPOI010000005">
    <property type="protein sequence ID" value="KAJ9181690.1"/>
    <property type="molecule type" value="Genomic_DNA"/>
</dbReference>
<evidence type="ECO:0000256" key="1">
    <source>
        <dbReference type="SAM" id="MobiDB-lite"/>
    </source>
</evidence>